<evidence type="ECO:0000256" key="4">
    <source>
        <dbReference type="ARBA" id="ARBA00022723"/>
    </source>
</evidence>
<proteinExistence type="predicted"/>
<evidence type="ECO:0000313" key="10">
    <source>
        <dbReference type="EMBL" id="OGG58060.1"/>
    </source>
</evidence>
<evidence type="ECO:0000259" key="9">
    <source>
        <dbReference type="Pfam" id="PF03372"/>
    </source>
</evidence>
<dbReference type="SUPFAM" id="SSF56219">
    <property type="entry name" value="DNase I-like"/>
    <property type="match status" value="1"/>
</dbReference>
<dbReference type="GO" id="GO:0004518">
    <property type="term" value="F:nuclease activity"/>
    <property type="evidence" value="ECO:0007669"/>
    <property type="project" value="UniProtKB-KW"/>
</dbReference>
<dbReference type="InterPro" id="IPR051547">
    <property type="entry name" value="TDP2-like"/>
</dbReference>
<keyword evidence="4" id="KW-0479">Metal-binding</keyword>
<comment type="caution">
    <text evidence="10">The sequence shown here is derived from an EMBL/GenBank/DDBJ whole genome shotgun (WGS) entry which is preliminary data.</text>
</comment>
<dbReference type="PANTHER" id="PTHR15822:SF4">
    <property type="entry name" value="TYROSYL-DNA PHOSPHODIESTERASE 2"/>
    <property type="match status" value="1"/>
</dbReference>
<dbReference type="GO" id="GO:0016787">
    <property type="term" value="F:hydrolase activity"/>
    <property type="evidence" value="ECO:0007669"/>
    <property type="project" value="UniProtKB-KW"/>
</dbReference>
<reference evidence="10 11" key="1">
    <citation type="journal article" date="2016" name="Nat. Commun.">
        <title>Thousands of microbial genomes shed light on interconnected biogeochemical processes in an aquifer system.</title>
        <authorList>
            <person name="Anantharaman K."/>
            <person name="Brown C.T."/>
            <person name="Hug L.A."/>
            <person name="Sharon I."/>
            <person name="Castelle C.J."/>
            <person name="Probst A.J."/>
            <person name="Thomas B.C."/>
            <person name="Singh A."/>
            <person name="Wilkins M.J."/>
            <person name="Karaoz U."/>
            <person name="Brodie E.L."/>
            <person name="Williams K.H."/>
            <person name="Hubbard S.S."/>
            <person name="Banfield J.F."/>
        </authorList>
    </citation>
    <scope>NUCLEOTIDE SEQUENCE [LARGE SCALE GENOMIC DNA]</scope>
</reference>
<dbReference type="GO" id="GO:0006281">
    <property type="term" value="P:DNA repair"/>
    <property type="evidence" value="ECO:0007669"/>
    <property type="project" value="UniProtKB-KW"/>
</dbReference>
<dbReference type="EMBL" id="MFKX01000007">
    <property type="protein sequence ID" value="OGG58060.1"/>
    <property type="molecule type" value="Genomic_DNA"/>
</dbReference>
<dbReference type="GO" id="GO:0046872">
    <property type="term" value="F:metal ion binding"/>
    <property type="evidence" value="ECO:0007669"/>
    <property type="project" value="UniProtKB-KW"/>
</dbReference>
<comment type="cofactor">
    <cofactor evidence="2">
        <name>Mg(2+)</name>
        <dbReference type="ChEBI" id="CHEBI:18420"/>
    </cofactor>
</comment>
<organism evidence="10 11">
    <name type="scientific">Candidatus Kaiserbacteria bacterium RIFCSPHIGHO2_01_FULL_55_17</name>
    <dbReference type="NCBI Taxonomy" id="1798484"/>
    <lineage>
        <taxon>Bacteria</taxon>
        <taxon>Candidatus Kaiseribacteriota</taxon>
    </lineage>
</organism>
<evidence type="ECO:0000313" key="11">
    <source>
        <dbReference type="Proteomes" id="UP000177958"/>
    </source>
</evidence>
<sequence>MKIYSWNIFFRNGKLERAFAFIKSLDFDVLCLQEVPEDFLERLQKLPLFIAFAPDVDRIYPDRVERNYLVILSRHPVVSHNAFALTLPRPPLRTRLFVKAMRPANWSRVANKHGLYADIIAPGMKKPMRVFCLHLILAHPEARRREFDIAMREHDPELPTVVCGDFNILDTPLVTPFNWLLGGSVGDAVQWQRERREFEREIATLGFTNPLNGQRTHLVSRQLDHILTSRHLPIVAAHVVPERLGSDHFPIHVEIDMKRVRSVGASAMAPFTEKEVL</sequence>
<evidence type="ECO:0000256" key="1">
    <source>
        <dbReference type="ARBA" id="ARBA00001936"/>
    </source>
</evidence>
<evidence type="ECO:0000256" key="3">
    <source>
        <dbReference type="ARBA" id="ARBA00022722"/>
    </source>
</evidence>
<accession>A0A1F6D9P4</accession>
<keyword evidence="5" id="KW-0227">DNA damage</keyword>
<evidence type="ECO:0000256" key="8">
    <source>
        <dbReference type="ARBA" id="ARBA00023204"/>
    </source>
</evidence>
<evidence type="ECO:0000256" key="5">
    <source>
        <dbReference type="ARBA" id="ARBA00022763"/>
    </source>
</evidence>
<dbReference type="Gene3D" id="3.60.10.10">
    <property type="entry name" value="Endonuclease/exonuclease/phosphatase"/>
    <property type="match status" value="1"/>
</dbReference>
<dbReference type="Pfam" id="PF03372">
    <property type="entry name" value="Exo_endo_phos"/>
    <property type="match status" value="1"/>
</dbReference>
<evidence type="ECO:0000256" key="6">
    <source>
        <dbReference type="ARBA" id="ARBA00022801"/>
    </source>
</evidence>
<dbReference type="PANTHER" id="PTHR15822">
    <property type="entry name" value="TRAF AND TNF RECEPTOR-ASSOCIATED PROTEIN"/>
    <property type="match status" value="1"/>
</dbReference>
<keyword evidence="7" id="KW-0460">Magnesium</keyword>
<dbReference type="InterPro" id="IPR036691">
    <property type="entry name" value="Endo/exonu/phosph_ase_sf"/>
</dbReference>
<feature type="domain" description="Endonuclease/exonuclease/phosphatase" evidence="9">
    <location>
        <begin position="5"/>
        <end position="248"/>
    </location>
</feature>
<gene>
    <name evidence="10" type="ORF">A2853_01060</name>
</gene>
<name>A0A1F6D9P4_9BACT</name>
<evidence type="ECO:0000256" key="7">
    <source>
        <dbReference type="ARBA" id="ARBA00022842"/>
    </source>
</evidence>
<evidence type="ECO:0000256" key="2">
    <source>
        <dbReference type="ARBA" id="ARBA00001946"/>
    </source>
</evidence>
<dbReference type="InterPro" id="IPR005135">
    <property type="entry name" value="Endo/exonuclease/phosphatase"/>
</dbReference>
<keyword evidence="8" id="KW-0234">DNA repair</keyword>
<dbReference type="AlphaFoldDB" id="A0A1F6D9P4"/>
<dbReference type="Proteomes" id="UP000177958">
    <property type="component" value="Unassembled WGS sequence"/>
</dbReference>
<comment type="cofactor">
    <cofactor evidence="1">
        <name>Mn(2+)</name>
        <dbReference type="ChEBI" id="CHEBI:29035"/>
    </cofactor>
</comment>
<keyword evidence="3" id="KW-0540">Nuclease</keyword>
<protein>
    <recommendedName>
        <fullName evidence="9">Endonuclease/exonuclease/phosphatase domain-containing protein</fullName>
    </recommendedName>
</protein>
<keyword evidence="6" id="KW-0378">Hydrolase</keyword>